<feature type="region of interest" description="Disordered" evidence="8">
    <location>
        <begin position="8"/>
        <end position="35"/>
    </location>
</feature>
<evidence type="ECO:0000256" key="6">
    <source>
        <dbReference type="ARBA" id="ARBA00023136"/>
    </source>
</evidence>
<feature type="transmembrane region" description="Helical" evidence="9">
    <location>
        <begin position="175"/>
        <end position="197"/>
    </location>
</feature>
<dbReference type="GO" id="GO:0045454">
    <property type="term" value="P:cell redox homeostasis"/>
    <property type="evidence" value="ECO:0007669"/>
    <property type="project" value="TreeGrafter"/>
</dbReference>
<dbReference type="EMBL" id="EF086855">
    <property type="protein sequence ID" value="ABK26111.1"/>
    <property type="molecule type" value="mRNA"/>
</dbReference>
<dbReference type="PANTHER" id="PTHR34790">
    <property type="entry name" value="PHOTOSYSTEM II CORE COMPLEX PROTEINS PSBY, CHLOROPLASTIC"/>
    <property type="match status" value="1"/>
</dbReference>
<protein>
    <recommendedName>
        <fullName evidence="13">Photosystem II core complex proteins psbY, chloroplastic</fullName>
    </recommendedName>
</protein>
<name>A9NZQ0_PICSI</name>
<dbReference type="HAMAP" id="MF_00717">
    <property type="entry name" value="PSII_PsbY"/>
    <property type="match status" value="2"/>
</dbReference>
<dbReference type="EMBL" id="EF087235">
    <property type="protein sequence ID" value="ABK26490.1"/>
    <property type="molecule type" value="mRNA"/>
</dbReference>
<accession>A9NZQ0</accession>
<dbReference type="OMA" id="NQVNKMR"/>
<dbReference type="GO" id="GO:0009534">
    <property type="term" value="C:chloroplast thylakoid"/>
    <property type="evidence" value="ECO:0007669"/>
    <property type="project" value="TreeGrafter"/>
</dbReference>
<dbReference type="PANTHER" id="PTHR34790:SF1">
    <property type="entry name" value="PHOTOSYSTEM II CORE COMPLEX PROTEINS PSBY, CHLOROPLASTIC"/>
    <property type="match status" value="1"/>
</dbReference>
<dbReference type="GO" id="GO:0030145">
    <property type="term" value="F:manganese ion binding"/>
    <property type="evidence" value="ECO:0007669"/>
    <property type="project" value="InterPro"/>
</dbReference>
<dbReference type="AlphaFoldDB" id="A9NZQ0"/>
<dbReference type="EMBL" id="EF676363">
    <property type="protein sequence ID" value="ABR16269.1"/>
    <property type="molecule type" value="mRNA"/>
</dbReference>
<dbReference type="GO" id="GO:0009523">
    <property type="term" value="C:photosystem II"/>
    <property type="evidence" value="ECO:0007669"/>
    <property type="project" value="UniProtKB-KW"/>
</dbReference>
<comment type="subcellular location">
    <subcellularLocation>
        <location evidence="1">Membrane</location>
    </subcellularLocation>
</comment>
<dbReference type="EMBL" id="EF676250">
    <property type="protein sequence ID" value="ABR16165.1"/>
    <property type="molecule type" value="mRNA"/>
</dbReference>
<dbReference type="InterPro" id="IPR038760">
    <property type="entry name" value="PsbY_plant"/>
</dbReference>
<feature type="transmembrane region" description="Helical" evidence="9">
    <location>
        <begin position="130"/>
        <end position="149"/>
    </location>
</feature>
<evidence type="ECO:0000256" key="3">
    <source>
        <dbReference type="ARBA" id="ARBA00022692"/>
    </source>
</evidence>
<keyword evidence="4 9" id="KW-1133">Transmembrane helix</keyword>
<proteinExistence type="evidence at transcript level"/>
<evidence type="ECO:0000256" key="7">
    <source>
        <dbReference type="ARBA" id="ARBA00023276"/>
    </source>
</evidence>
<feature type="transmembrane region" description="Helical" evidence="9">
    <location>
        <begin position="99"/>
        <end position="118"/>
    </location>
</feature>
<reference evidence="10" key="2">
    <citation type="journal article" date="2008" name="BMC Genomics">
        <title>A conifer genomics resource of 200,000 spruce (Picea spp.) ESTs and 6,464 high-quality, sequence-finished full-length cDNAs for Sitka spruce (Picea sitchensis).</title>
        <authorList>
            <person name="Ralph S.G."/>
            <person name="Chun H.J."/>
            <person name="Kolosova N."/>
            <person name="Cooper D."/>
            <person name="Oddy C."/>
            <person name="Ritland C.E."/>
            <person name="Kirkpatrick R."/>
            <person name="Moore R."/>
            <person name="Barber S."/>
            <person name="Holt R.A."/>
            <person name="Jones S.J."/>
            <person name="Marra M.A."/>
            <person name="Douglas C.J."/>
            <person name="Ritland K."/>
            <person name="Bohlmann J."/>
        </authorList>
    </citation>
    <scope>NUCLEOTIDE SEQUENCE</scope>
    <source>
        <tissue evidence="10">Green portion of the leader tissue</tissue>
    </source>
</reference>
<dbReference type="EMBL" id="EF677197">
    <property type="protein sequence ID" value="ABR17041.1"/>
    <property type="molecule type" value="mRNA"/>
</dbReference>
<organism evidence="10">
    <name type="scientific">Picea sitchensis</name>
    <name type="common">Sitka spruce</name>
    <name type="synonym">Pinus sitchensis</name>
    <dbReference type="NCBI Taxonomy" id="3332"/>
    <lineage>
        <taxon>Eukaryota</taxon>
        <taxon>Viridiplantae</taxon>
        <taxon>Streptophyta</taxon>
        <taxon>Embryophyta</taxon>
        <taxon>Tracheophyta</taxon>
        <taxon>Spermatophyta</taxon>
        <taxon>Pinopsida</taxon>
        <taxon>Pinidae</taxon>
        <taxon>Conifers I</taxon>
        <taxon>Pinales</taxon>
        <taxon>Pinaceae</taxon>
        <taxon>Picea</taxon>
    </lineage>
</organism>
<reference evidence="12" key="3">
    <citation type="submission" date="2009-02" db="EMBL/GenBank/DDBJ databases">
        <title>Full length sequence-verified cDNA sequences from Sitka spruce (Picea sitchensis).</title>
        <authorList>
            <person name="Reid K.E."/>
            <person name="Liao N."/>
            <person name="Ralph S."/>
            <person name="Kolosova N."/>
            <person name="Oddy C."/>
            <person name="Moore R."/>
            <person name="Mayo M."/>
            <person name="Wagner S."/>
            <person name="King J."/>
            <person name="Yanchuk A."/>
            <person name="Holt R."/>
            <person name="Jones S."/>
            <person name="Marra M."/>
            <person name="Ritland C.E."/>
            <person name="Ritland K."/>
            <person name="Bohlmann J."/>
        </authorList>
    </citation>
    <scope>NUCLEOTIDE SEQUENCE</scope>
    <source>
        <tissue evidence="12">Green portion of the leader tissue</tissue>
    </source>
</reference>
<evidence type="ECO:0008006" key="13">
    <source>
        <dbReference type="Google" id="ProtNLM"/>
    </source>
</evidence>
<keyword evidence="5" id="KW-0793">Thylakoid</keyword>
<evidence type="ECO:0000256" key="5">
    <source>
        <dbReference type="ARBA" id="ARBA00023078"/>
    </source>
</evidence>
<evidence type="ECO:0000256" key="9">
    <source>
        <dbReference type="SAM" id="Phobius"/>
    </source>
</evidence>
<dbReference type="Pfam" id="PF06298">
    <property type="entry name" value="PsbY"/>
    <property type="match status" value="2"/>
</dbReference>
<evidence type="ECO:0000313" key="12">
    <source>
        <dbReference type="EMBL" id="ACN40502.1"/>
    </source>
</evidence>
<keyword evidence="6 9" id="KW-0472">Membrane</keyword>
<evidence type="ECO:0000256" key="1">
    <source>
        <dbReference type="ARBA" id="ARBA00004370"/>
    </source>
</evidence>
<keyword evidence="3 9" id="KW-0812">Transmembrane</keyword>
<keyword evidence="7" id="KW-0604">Photosystem II</keyword>
<keyword evidence="2" id="KW-0602">Photosynthesis</keyword>
<sequence length="207" mass="21522">MAMAMAAMASSPTLTTKPPLAPSHPQRHLSQGGFQKPLLPPTRRFSASSPVAKLGQVTKQWQAEAATAMGAALIGALSSCDSAAAAQEVMELAASDSRGTLLLLPLVPAIAWVLYNILQPALNQINRMKGAGLVAFAGLGAAGGAAFLSNPEEAHAEQLVFDLAAKAANNDNRGLLLLIVVIPAIGWVLFNILQPALNQINKMRSGK</sequence>
<evidence type="ECO:0000313" key="11">
    <source>
        <dbReference type="EMBL" id="ABR16165.1"/>
    </source>
</evidence>
<dbReference type="EMBL" id="BT071020">
    <property type="protein sequence ID" value="ACN40502.1"/>
    <property type="molecule type" value="mRNA"/>
</dbReference>
<evidence type="ECO:0000256" key="2">
    <source>
        <dbReference type="ARBA" id="ARBA00022531"/>
    </source>
</evidence>
<evidence type="ECO:0000256" key="8">
    <source>
        <dbReference type="SAM" id="MobiDB-lite"/>
    </source>
</evidence>
<evidence type="ECO:0000313" key="10">
    <source>
        <dbReference type="EMBL" id="ABK26111.1"/>
    </source>
</evidence>
<dbReference type="GO" id="GO:0015979">
    <property type="term" value="P:photosynthesis"/>
    <property type="evidence" value="ECO:0007669"/>
    <property type="project" value="UniProtKB-KW"/>
</dbReference>
<dbReference type="InterPro" id="IPR009388">
    <property type="entry name" value="PSII_PsbY"/>
</dbReference>
<evidence type="ECO:0000256" key="4">
    <source>
        <dbReference type="ARBA" id="ARBA00022989"/>
    </source>
</evidence>
<dbReference type="EMBL" id="EF677464">
    <property type="protein sequence ID" value="ABR17286.1"/>
    <property type="molecule type" value="mRNA"/>
</dbReference>
<reference evidence="11" key="1">
    <citation type="submission" date="2007-06" db="EMBL/GenBank/DDBJ databases">
        <title>Full length cDNA sequences from Sitka Spruce (Picea sitchensis).</title>
        <authorList>
            <person name="Ralph S.G."/>
            <person name="Chun H.E."/>
            <person name="Liao N."/>
            <person name="Ali J."/>
            <person name="Reid K."/>
            <person name="Kolosova N."/>
            <person name="Cooper N."/>
            <person name="Cullis C."/>
            <person name="Jancsik S."/>
            <person name="Moore R."/>
            <person name="Mayo M."/>
            <person name="Wagner S."/>
            <person name="Holt R.A."/>
            <person name="Jones S.J.M."/>
            <person name="Marra M.A."/>
            <person name="Ritland C.E."/>
            <person name="Ritland K."/>
            <person name="Bohlmann J."/>
        </authorList>
    </citation>
    <scope>NUCLEOTIDE SEQUENCE</scope>
    <source>
        <tissue evidence="11">Green portion of the leader tissue</tissue>
    </source>
</reference>